<feature type="domain" description="Ribbon-helix-helix protein CopG" evidence="1">
    <location>
        <begin position="37"/>
        <end position="69"/>
    </location>
</feature>
<sequence length="110" mass="12588">MEPHSFSTLNRSQRRRLAGSGFLYKGVVMPKKIPNKVRINLELPKAVKDRVERLRKASEAESMSEVIRFSIAVYELLWSAQKDGSDIVIRNPDGTESELHLLPMSVDHRK</sequence>
<protein>
    <recommendedName>
        <fullName evidence="1">Ribbon-helix-helix protein CopG domain-containing protein</fullName>
    </recommendedName>
</protein>
<dbReference type="EMBL" id="CP036269">
    <property type="protein sequence ID" value="QDT41030.1"/>
    <property type="molecule type" value="Genomic_DNA"/>
</dbReference>
<gene>
    <name evidence="2" type="ORF">Pan241w_10890</name>
</gene>
<keyword evidence="3" id="KW-1185">Reference proteome</keyword>
<organism evidence="2 3">
    <name type="scientific">Gimesia alba</name>
    <dbReference type="NCBI Taxonomy" id="2527973"/>
    <lineage>
        <taxon>Bacteria</taxon>
        <taxon>Pseudomonadati</taxon>
        <taxon>Planctomycetota</taxon>
        <taxon>Planctomycetia</taxon>
        <taxon>Planctomycetales</taxon>
        <taxon>Planctomycetaceae</taxon>
        <taxon>Gimesia</taxon>
    </lineage>
</organism>
<dbReference type="AlphaFoldDB" id="A0A517RAW9"/>
<evidence type="ECO:0000259" key="1">
    <source>
        <dbReference type="Pfam" id="PF01402"/>
    </source>
</evidence>
<reference evidence="2 3" key="1">
    <citation type="submission" date="2019-02" db="EMBL/GenBank/DDBJ databases">
        <title>Deep-cultivation of Planctomycetes and their phenomic and genomic characterization uncovers novel biology.</title>
        <authorList>
            <person name="Wiegand S."/>
            <person name="Jogler M."/>
            <person name="Boedeker C."/>
            <person name="Pinto D."/>
            <person name="Vollmers J."/>
            <person name="Rivas-Marin E."/>
            <person name="Kohn T."/>
            <person name="Peeters S.H."/>
            <person name="Heuer A."/>
            <person name="Rast P."/>
            <person name="Oberbeckmann S."/>
            <person name="Bunk B."/>
            <person name="Jeske O."/>
            <person name="Meyerdierks A."/>
            <person name="Storesund J.E."/>
            <person name="Kallscheuer N."/>
            <person name="Luecker S."/>
            <person name="Lage O.M."/>
            <person name="Pohl T."/>
            <person name="Merkel B.J."/>
            <person name="Hornburger P."/>
            <person name="Mueller R.-W."/>
            <person name="Bruemmer F."/>
            <person name="Labrenz M."/>
            <person name="Spormann A.M."/>
            <person name="Op den Camp H."/>
            <person name="Overmann J."/>
            <person name="Amann R."/>
            <person name="Jetten M.S.M."/>
            <person name="Mascher T."/>
            <person name="Medema M.H."/>
            <person name="Devos D.P."/>
            <person name="Kaster A.-K."/>
            <person name="Ovreas L."/>
            <person name="Rohde M."/>
            <person name="Galperin M.Y."/>
            <person name="Jogler C."/>
        </authorList>
    </citation>
    <scope>NUCLEOTIDE SEQUENCE [LARGE SCALE GENOMIC DNA]</scope>
    <source>
        <strain evidence="2 3">Pan241w</strain>
    </source>
</reference>
<dbReference type="Pfam" id="PF01402">
    <property type="entry name" value="RHH_1"/>
    <property type="match status" value="1"/>
</dbReference>
<accession>A0A517RAW9</accession>
<dbReference type="GO" id="GO:0006355">
    <property type="term" value="P:regulation of DNA-templated transcription"/>
    <property type="evidence" value="ECO:0007669"/>
    <property type="project" value="InterPro"/>
</dbReference>
<name>A0A517RAW9_9PLAN</name>
<evidence type="ECO:0000313" key="3">
    <source>
        <dbReference type="Proteomes" id="UP000317171"/>
    </source>
</evidence>
<dbReference type="KEGG" id="gaz:Pan241w_10890"/>
<dbReference type="InterPro" id="IPR002145">
    <property type="entry name" value="CopG"/>
</dbReference>
<evidence type="ECO:0000313" key="2">
    <source>
        <dbReference type="EMBL" id="QDT41030.1"/>
    </source>
</evidence>
<dbReference type="Proteomes" id="UP000317171">
    <property type="component" value="Chromosome"/>
</dbReference>
<proteinExistence type="predicted"/>